<dbReference type="PANTHER" id="PTHR33994">
    <property type="entry name" value="OS04G0515000 PROTEIN"/>
    <property type="match status" value="1"/>
</dbReference>
<evidence type="ECO:0000313" key="1">
    <source>
        <dbReference type="EnsemblPlants" id="EMT02601"/>
    </source>
</evidence>
<evidence type="ECO:0008006" key="2">
    <source>
        <dbReference type="Google" id="ProtNLM"/>
    </source>
</evidence>
<dbReference type="EnsemblPlants" id="EMT02601">
    <property type="protein sequence ID" value="EMT02601"/>
    <property type="gene ID" value="F775_05454"/>
</dbReference>
<protein>
    <recommendedName>
        <fullName evidence="2">Late embryogenesis abundant protein LEA-2 subgroup domain-containing protein</fullName>
    </recommendedName>
</protein>
<name>R7W5C8_AEGTA</name>
<organism evidence="1">
    <name type="scientific">Aegilops tauschii</name>
    <name type="common">Tausch's goatgrass</name>
    <name type="synonym">Aegilops squarrosa</name>
    <dbReference type="NCBI Taxonomy" id="37682"/>
    <lineage>
        <taxon>Eukaryota</taxon>
        <taxon>Viridiplantae</taxon>
        <taxon>Streptophyta</taxon>
        <taxon>Embryophyta</taxon>
        <taxon>Tracheophyta</taxon>
        <taxon>Spermatophyta</taxon>
        <taxon>Magnoliopsida</taxon>
        <taxon>Liliopsida</taxon>
        <taxon>Poales</taxon>
        <taxon>Poaceae</taxon>
        <taxon>BOP clade</taxon>
        <taxon>Pooideae</taxon>
        <taxon>Triticodae</taxon>
        <taxon>Triticeae</taxon>
        <taxon>Triticinae</taxon>
        <taxon>Aegilops</taxon>
    </lineage>
</organism>
<dbReference type="AlphaFoldDB" id="R7W5C8"/>
<dbReference type="PANTHER" id="PTHR33994:SF29">
    <property type="entry name" value="LATE EMBRYOGENESIS ABUNDANT PROTEIN LEA-2 SUBGROUP DOMAIN-CONTAINING PROTEIN"/>
    <property type="match status" value="1"/>
</dbReference>
<proteinExistence type="predicted"/>
<sequence length="206" mass="22788">MASSSSSSTAAQAGSEEPEPKPTLRAAILAIILTLCVGGLILGLQKWDSSIHLDPSYSVRLTEVHGLDPARSPVIRPDFNLELRVDNKGVDRTCKEEITVTVFYGDMVVGWADVPDFCVGKQSSTDVNVKLSHTDVLLTDTLRRRLASELRSGELEFVVEMRMVIPVGSDRECADDYCTSRQSFLHCRAKPGQDYVHRDLLPTRRV</sequence>
<reference evidence="1" key="1">
    <citation type="submission" date="2015-06" db="UniProtKB">
        <authorList>
            <consortium name="EnsemblPlants"/>
        </authorList>
    </citation>
    <scope>IDENTIFICATION</scope>
</reference>
<accession>R7W5C8</accession>